<dbReference type="Pfam" id="PF08402">
    <property type="entry name" value="TOBE_2"/>
    <property type="match status" value="1"/>
</dbReference>
<keyword evidence="3" id="KW-0813">Transport</keyword>
<dbReference type="Proteomes" id="UP000245396">
    <property type="component" value="Unassembled WGS sequence"/>
</dbReference>
<keyword evidence="7" id="KW-1278">Translocase</keyword>
<dbReference type="GO" id="GO:0055052">
    <property type="term" value="C:ATP-binding cassette (ABC) transporter complex, substrate-binding subunit-containing"/>
    <property type="evidence" value="ECO:0007669"/>
    <property type="project" value="TreeGrafter"/>
</dbReference>
<dbReference type="GO" id="GO:0005524">
    <property type="term" value="F:ATP binding"/>
    <property type="evidence" value="ECO:0007669"/>
    <property type="project" value="UniProtKB-KW"/>
</dbReference>
<evidence type="ECO:0000256" key="5">
    <source>
        <dbReference type="ARBA" id="ARBA00022741"/>
    </source>
</evidence>
<comment type="similarity">
    <text evidence="2">Belongs to the ABC transporter superfamily.</text>
</comment>
<dbReference type="FunFam" id="3.40.50.300:FF:000042">
    <property type="entry name" value="Maltose/maltodextrin ABC transporter, ATP-binding protein"/>
    <property type="match status" value="1"/>
</dbReference>
<evidence type="ECO:0000256" key="4">
    <source>
        <dbReference type="ARBA" id="ARBA00022475"/>
    </source>
</evidence>
<organism evidence="10 11">
    <name type="scientific">Pseudaminobacter salicylatoxidans</name>
    <dbReference type="NCBI Taxonomy" id="93369"/>
    <lineage>
        <taxon>Bacteria</taxon>
        <taxon>Pseudomonadati</taxon>
        <taxon>Pseudomonadota</taxon>
        <taxon>Alphaproteobacteria</taxon>
        <taxon>Hyphomicrobiales</taxon>
        <taxon>Phyllobacteriaceae</taxon>
        <taxon>Pseudaminobacter</taxon>
    </lineage>
</organism>
<keyword evidence="4" id="KW-1003">Cell membrane</keyword>
<dbReference type="InterPro" id="IPR003439">
    <property type="entry name" value="ABC_transporter-like_ATP-bd"/>
</dbReference>
<dbReference type="GO" id="GO:0016887">
    <property type="term" value="F:ATP hydrolysis activity"/>
    <property type="evidence" value="ECO:0007669"/>
    <property type="project" value="InterPro"/>
</dbReference>
<keyword evidence="8" id="KW-0472">Membrane</keyword>
<dbReference type="PROSITE" id="PS50893">
    <property type="entry name" value="ABC_TRANSPORTER_2"/>
    <property type="match status" value="1"/>
</dbReference>
<dbReference type="GO" id="GO:0140359">
    <property type="term" value="F:ABC-type transporter activity"/>
    <property type="evidence" value="ECO:0007669"/>
    <property type="project" value="UniProtKB-ARBA"/>
</dbReference>
<keyword evidence="6 10" id="KW-0067">ATP-binding</keyword>
<dbReference type="STRING" id="1192868.GCA_000304395_03472"/>
<dbReference type="InterPro" id="IPR008995">
    <property type="entry name" value="Mo/tungstate-bd_C_term_dom"/>
</dbReference>
<evidence type="ECO:0000256" key="6">
    <source>
        <dbReference type="ARBA" id="ARBA00022840"/>
    </source>
</evidence>
<dbReference type="SMART" id="SM00382">
    <property type="entry name" value="AAA"/>
    <property type="match status" value="1"/>
</dbReference>
<dbReference type="SUPFAM" id="SSF50331">
    <property type="entry name" value="MOP-like"/>
    <property type="match status" value="1"/>
</dbReference>
<proteinExistence type="inferred from homology"/>
<dbReference type="PROSITE" id="PS00211">
    <property type="entry name" value="ABC_TRANSPORTER_1"/>
    <property type="match status" value="1"/>
</dbReference>
<dbReference type="EMBL" id="QGGG01000010">
    <property type="protein sequence ID" value="PWJ81583.1"/>
    <property type="molecule type" value="Genomic_DNA"/>
</dbReference>
<accession>A0A316C0P0</accession>
<comment type="caution">
    <text evidence="10">The sequence shown here is derived from an EMBL/GenBank/DDBJ whole genome shotgun (WGS) entry which is preliminary data.</text>
</comment>
<keyword evidence="5" id="KW-0547">Nucleotide-binding</keyword>
<sequence length="353" mass="38527">MTLGIRIAGLNKTFAGHDGVPVAAVKSIDLNIEEGKLVTLLGPSGCGKTTLLRMIAGFEEPTEGDIWFGDRRMNDVAPNARDAAMVFQSYAIFPHLDVFENVAFGLRLRKLPRKEIEERVMRVLEQTGLSGYARRSPNQLSGGQQQRVALARCIVMEPRVLLFDEPLSNLDAKLREQMRVEIRELQQRLGITSVYVTHDQVEAMSISDRIVVMNGGVVEQAGTPHEVYARPATRFVADFIGKANFVSARIAEAGSVEIAGTRFGMEGLPQAAVAKDVTLVIRPEAVHLSRDKGDFAGTVRRVMFLGNIAEYLVDVPGAGEWLVDSPNPAETGLFAVGETAHLTLSRPSIHVLG</sequence>
<evidence type="ECO:0000256" key="1">
    <source>
        <dbReference type="ARBA" id="ARBA00004417"/>
    </source>
</evidence>
<dbReference type="RefSeq" id="WP_109613554.1">
    <property type="nucleotide sequence ID" value="NZ_QGGG01000010.1"/>
</dbReference>
<dbReference type="Gene3D" id="3.40.50.300">
    <property type="entry name" value="P-loop containing nucleotide triphosphate hydrolases"/>
    <property type="match status" value="1"/>
</dbReference>
<feature type="domain" description="ABC transporter" evidence="9">
    <location>
        <begin position="5"/>
        <end position="240"/>
    </location>
</feature>
<gene>
    <name evidence="10" type="ORF">C7441_110117</name>
</gene>
<dbReference type="PANTHER" id="PTHR43875">
    <property type="entry name" value="MALTODEXTRIN IMPORT ATP-BINDING PROTEIN MSMX"/>
    <property type="match status" value="1"/>
</dbReference>
<dbReference type="InterPro" id="IPR017871">
    <property type="entry name" value="ABC_transporter-like_CS"/>
</dbReference>
<dbReference type="InterPro" id="IPR027417">
    <property type="entry name" value="P-loop_NTPase"/>
</dbReference>
<evidence type="ECO:0000259" key="9">
    <source>
        <dbReference type="PROSITE" id="PS50893"/>
    </source>
</evidence>
<dbReference type="Pfam" id="PF00005">
    <property type="entry name" value="ABC_tran"/>
    <property type="match status" value="1"/>
</dbReference>
<dbReference type="InterPro" id="IPR003593">
    <property type="entry name" value="AAA+_ATPase"/>
</dbReference>
<dbReference type="InterPro" id="IPR047641">
    <property type="entry name" value="ABC_transpr_MalK/UgpC-like"/>
</dbReference>
<protein>
    <submittedName>
        <fullName evidence="10">Iron(III) transport system ATP-binding protein</fullName>
    </submittedName>
</protein>
<comment type="subcellular location">
    <subcellularLocation>
        <location evidence="1">Cell inner membrane</location>
        <topology evidence="1">Peripheral membrane protein</topology>
    </subcellularLocation>
</comment>
<dbReference type="OrthoDB" id="9802264at2"/>
<evidence type="ECO:0000256" key="2">
    <source>
        <dbReference type="ARBA" id="ARBA00005417"/>
    </source>
</evidence>
<evidence type="ECO:0000256" key="3">
    <source>
        <dbReference type="ARBA" id="ARBA00022448"/>
    </source>
</evidence>
<name>A0A316C0P0_PSESE</name>
<reference evidence="10 11" key="1">
    <citation type="submission" date="2018-05" db="EMBL/GenBank/DDBJ databases">
        <title>Genomic Encyclopedia of Type Strains, Phase IV (KMG-IV): sequencing the most valuable type-strain genomes for metagenomic binning, comparative biology and taxonomic classification.</title>
        <authorList>
            <person name="Goeker M."/>
        </authorList>
    </citation>
    <scope>NUCLEOTIDE SEQUENCE [LARGE SCALE GENOMIC DNA]</scope>
    <source>
        <strain evidence="10 11">DSM 6986</strain>
    </source>
</reference>
<keyword evidence="11" id="KW-1185">Reference proteome</keyword>
<dbReference type="Gene3D" id="2.40.50.100">
    <property type="match status" value="1"/>
</dbReference>
<evidence type="ECO:0000256" key="8">
    <source>
        <dbReference type="ARBA" id="ARBA00023136"/>
    </source>
</evidence>
<dbReference type="AlphaFoldDB" id="A0A316C0P0"/>
<dbReference type="SUPFAM" id="SSF52540">
    <property type="entry name" value="P-loop containing nucleoside triphosphate hydrolases"/>
    <property type="match status" value="1"/>
</dbReference>
<dbReference type="InterPro" id="IPR013611">
    <property type="entry name" value="Transp-assoc_OB_typ2"/>
</dbReference>
<evidence type="ECO:0000256" key="7">
    <source>
        <dbReference type="ARBA" id="ARBA00022967"/>
    </source>
</evidence>
<evidence type="ECO:0000313" key="11">
    <source>
        <dbReference type="Proteomes" id="UP000245396"/>
    </source>
</evidence>
<evidence type="ECO:0000313" key="10">
    <source>
        <dbReference type="EMBL" id="PWJ81583.1"/>
    </source>
</evidence>
<dbReference type="PANTHER" id="PTHR43875:SF15">
    <property type="entry name" value="TREHALOSE IMPORT ATP-BINDING PROTEIN SUGC"/>
    <property type="match status" value="1"/>
</dbReference>